<evidence type="ECO:0000256" key="3">
    <source>
        <dbReference type="ARBA" id="ARBA00022490"/>
    </source>
</evidence>
<dbReference type="GO" id="GO:0070530">
    <property type="term" value="F:K63-linked polyubiquitin modification-dependent protein binding"/>
    <property type="evidence" value="ECO:0007669"/>
    <property type="project" value="TreeGrafter"/>
</dbReference>
<keyword evidence="7" id="KW-0539">Nucleus</keyword>
<dbReference type="GO" id="GO:0007032">
    <property type="term" value="P:endosome organization"/>
    <property type="evidence" value="ECO:0007669"/>
    <property type="project" value="TreeGrafter"/>
</dbReference>
<dbReference type="GO" id="GO:0035973">
    <property type="term" value="P:aggrephagy"/>
    <property type="evidence" value="ECO:0007669"/>
    <property type="project" value="TreeGrafter"/>
</dbReference>
<gene>
    <name evidence="14" type="primary">LOC108627565</name>
</gene>
<dbReference type="GeneID" id="108627565"/>
<dbReference type="InterPro" id="IPR015940">
    <property type="entry name" value="UBA"/>
</dbReference>
<dbReference type="PROSITE" id="PS50135">
    <property type="entry name" value="ZF_ZZ_2"/>
    <property type="match status" value="1"/>
</dbReference>
<keyword evidence="3" id="KW-0963">Cytoplasm</keyword>
<dbReference type="SMART" id="SM00291">
    <property type="entry name" value="ZnF_ZZ"/>
    <property type="match status" value="1"/>
</dbReference>
<evidence type="ECO:0000313" key="13">
    <source>
        <dbReference type="Proteomes" id="UP000694925"/>
    </source>
</evidence>
<dbReference type="PANTHER" id="PTHR15090">
    <property type="entry name" value="SEQUESTOSOME 1-RELATED"/>
    <property type="match status" value="1"/>
</dbReference>
<evidence type="ECO:0000313" key="14">
    <source>
        <dbReference type="RefSeq" id="XP_017884362.1"/>
    </source>
</evidence>
<feature type="region of interest" description="Disordered" evidence="9">
    <location>
        <begin position="221"/>
        <end position="337"/>
    </location>
</feature>
<dbReference type="GO" id="GO:0005080">
    <property type="term" value="F:protein kinase C binding"/>
    <property type="evidence" value="ECO:0007669"/>
    <property type="project" value="TreeGrafter"/>
</dbReference>
<dbReference type="InterPro" id="IPR052260">
    <property type="entry name" value="Autophagy_Rcpt_SigReg"/>
</dbReference>
<evidence type="ECO:0000256" key="8">
    <source>
        <dbReference type="PROSITE-ProRule" id="PRU00228"/>
    </source>
</evidence>
<feature type="compositionally biased region" description="Basic and acidic residues" evidence="9">
    <location>
        <begin position="235"/>
        <end position="270"/>
    </location>
</feature>
<dbReference type="Gene3D" id="1.10.8.10">
    <property type="entry name" value="DNA helicase RuvA subunit, C-terminal domain"/>
    <property type="match status" value="1"/>
</dbReference>
<reference evidence="14" key="1">
    <citation type="submission" date="2025-08" db="UniProtKB">
        <authorList>
            <consortium name="RefSeq"/>
        </authorList>
    </citation>
    <scope>IDENTIFICATION</scope>
    <source>
        <tissue evidence="14">Whole body</tissue>
    </source>
</reference>
<dbReference type="Pfam" id="PF16577">
    <property type="entry name" value="UBA_5"/>
    <property type="match status" value="1"/>
</dbReference>
<dbReference type="SUPFAM" id="SSF46934">
    <property type="entry name" value="UBA-like"/>
    <property type="match status" value="1"/>
</dbReference>
<dbReference type="InterPro" id="IPR000433">
    <property type="entry name" value="Znf_ZZ"/>
</dbReference>
<accession>A0AAJ7J433</accession>
<evidence type="ECO:0000256" key="1">
    <source>
        <dbReference type="ARBA" id="ARBA00004123"/>
    </source>
</evidence>
<dbReference type="InterPro" id="IPR009060">
    <property type="entry name" value="UBA-like_sf"/>
</dbReference>
<dbReference type="AlphaFoldDB" id="A0AAJ7J433"/>
<dbReference type="CDD" id="cd02340">
    <property type="entry name" value="ZZ_NBR1_like"/>
    <property type="match status" value="1"/>
</dbReference>
<dbReference type="Gene3D" id="3.30.60.90">
    <property type="match status" value="1"/>
</dbReference>
<keyword evidence="6" id="KW-0862">Zinc</keyword>
<dbReference type="PROSITE" id="PS50030">
    <property type="entry name" value="UBA"/>
    <property type="match status" value="1"/>
</dbReference>
<dbReference type="GO" id="GO:0005634">
    <property type="term" value="C:nucleus"/>
    <property type="evidence" value="ECO:0007669"/>
    <property type="project" value="UniProtKB-SubCell"/>
</dbReference>
<evidence type="ECO:0000259" key="12">
    <source>
        <dbReference type="PROSITE" id="PS51745"/>
    </source>
</evidence>
<feature type="compositionally biased region" description="Polar residues" evidence="9">
    <location>
        <begin position="222"/>
        <end position="234"/>
    </location>
</feature>
<dbReference type="CTD" id="35246"/>
<dbReference type="Gene3D" id="3.10.20.90">
    <property type="entry name" value="Phosphatidylinositol 3-kinase Catalytic Subunit, Chain A, domain 1"/>
    <property type="match status" value="1"/>
</dbReference>
<comment type="subcellular location">
    <subcellularLocation>
        <location evidence="2">Cytoplasm</location>
    </subcellularLocation>
    <subcellularLocation>
        <location evidence="1">Nucleus</location>
    </subcellularLocation>
</comment>
<dbReference type="GO" id="GO:0016235">
    <property type="term" value="C:aggresome"/>
    <property type="evidence" value="ECO:0007669"/>
    <property type="project" value="TreeGrafter"/>
</dbReference>
<dbReference type="SMART" id="SM00666">
    <property type="entry name" value="PB1"/>
    <property type="match status" value="1"/>
</dbReference>
<dbReference type="KEGG" id="ccal:108627565"/>
<feature type="domain" description="ZZ-type" evidence="11">
    <location>
        <begin position="107"/>
        <end position="157"/>
    </location>
</feature>
<keyword evidence="5 8" id="KW-0863">Zinc-finger</keyword>
<dbReference type="PANTHER" id="PTHR15090:SF0">
    <property type="entry name" value="SEQUESTOSOME-1"/>
    <property type="match status" value="1"/>
</dbReference>
<feature type="compositionally biased region" description="Polar residues" evidence="9">
    <location>
        <begin position="287"/>
        <end position="302"/>
    </location>
</feature>
<feature type="domain" description="UBA" evidence="10">
    <location>
        <begin position="344"/>
        <end position="386"/>
    </location>
</feature>
<dbReference type="Proteomes" id="UP000694925">
    <property type="component" value="Unplaced"/>
</dbReference>
<keyword evidence="4" id="KW-0479">Metal-binding</keyword>
<dbReference type="FunFam" id="3.30.60.90:FF:000016">
    <property type="entry name" value="Refractory to sigma P"/>
    <property type="match status" value="1"/>
</dbReference>
<dbReference type="InterPro" id="IPR033741">
    <property type="entry name" value="SQSTM_UBA"/>
</dbReference>
<dbReference type="InterPro" id="IPR043145">
    <property type="entry name" value="Znf_ZZ_sf"/>
</dbReference>
<evidence type="ECO:0000256" key="5">
    <source>
        <dbReference type="ARBA" id="ARBA00022771"/>
    </source>
</evidence>
<name>A0AAJ7J433_9HYME</name>
<evidence type="ECO:0000256" key="9">
    <source>
        <dbReference type="SAM" id="MobiDB-lite"/>
    </source>
</evidence>
<dbReference type="PROSITE" id="PS01357">
    <property type="entry name" value="ZF_ZZ_1"/>
    <property type="match status" value="1"/>
</dbReference>
<dbReference type="Pfam" id="PF00564">
    <property type="entry name" value="PB1"/>
    <property type="match status" value="1"/>
</dbReference>
<protein>
    <submittedName>
        <fullName evidence="14">Sequestosome-1</fullName>
    </submittedName>
</protein>
<dbReference type="InterPro" id="IPR053793">
    <property type="entry name" value="PB1-like"/>
</dbReference>
<dbReference type="GO" id="GO:0044753">
    <property type="term" value="C:amphisome"/>
    <property type="evidence" value="ECO:0007669"/>
    <property type="project" value="TreeGrafter"/>
</dbReference>
<feature type="domain" description="PB1" evidence="12">
    <location>
        <begin position="6"/>
        <end position="91"/>
    </location>
</feature>
<evidence type="ECO:0000256" key="7">
    <source>
        <dbReference type="ARBA" id="ARBA00023242"/>
    </source>
</evidence>
<dbReference type="InterPro" id="IPR000270">
    <property type="entry name" value="PB1_dom"/>
</dbReference>
<evidence type="ECO:0000256" key="2">
    <source>
        <dbReference type="ARBA" id="ARBA00004496"/>
    </source>
</evidence>
<evidence type="ECO:0000256" key="6">
    <source>
        <dbReference type="ARBA" id="ARBA00022833"/>
    </source>
</evidence>
<dbReference type="GO" id="GO:0008270">
    <property type="term" value="F:zinc ion binding"/>
    <property type="evidence" value="ECO:0007669"/>
    <property type="project" value="UniProtKB-KW"/>
</dbReference>
<dbReference type="SUPFAM" id="SSF57850">
    <property type="entry name" value="RING/U-box"/>
    <property type="match status" value="1"/>
</dbReference>
<evidence type="ECO:0000259" key="10">
    <source>
        <dbReference type="PROSITE" id="PS50030"/>
    </source>
</evidence>
<dbReference type="SMART" id="SM00165">
    <property type="entry name" value="UBA"/>
    <property type="match status" value="1"/>
</dbReference>
<evidence type="ECO:0000256" key="4">
    <source>
        <dbReference type="ARBA" id="ARBA00022723"/>
    </source>
</evidence>
<keyword evidence="13" id="KW-1185">Reference proteome</keyword>
<proteinExistence type="predicted"/>
<evidence type="ECO:0000259" key="11">
    <source>
        <dbReference type="PROSITE" id="PS50135"/>
    </source>
</evidence>
<dbReference type="PROSITE" id="PS51745">
    <property type="entry name" value="PB1"/>
    <property type="match status" value="1"/>
</dbReference>
<dbReference type="SUPFAM" id="SSF54277">
    <property type="entry name" value="CAD &amp; PB1 domains"/>
    <property type="match status" value="1"/>
</dbReference>
<dbReference type="RefSeq" id="XP_017884362.1">
    <property type="nucleotide sequence ID" value="XM_018028873.2"/>
</dbReference>
<dbReference type="Pfam" id="PF00569">
    <property type="entry name" value="ZZ"/>
    <property type="match status" value="1"/>
</dbReference>
<feature type="compositionally biased region" description="Polar residues" evidence="9">
    <location>
        <begin position="314"/>
        <end position="325"/>
    </location>
</feature>
<sequence>MTSCGDVPYKVYLRDGSTIKEIRRLNMNGYGNDFSSFLLKVKQIFPDLGDKAFTVTWRDREGDEIIISTNEEYECAKFELTKPKKLYITISSESTRNETTNKEKLKHLGVVCDGCNGEVVGFRYKCVECPDFDLCSECEIAGKHAEHYMIRISSQLNYRYNRKFHRHIGKAIRKNGIHEQKRSCSSEDHLPNKIHCTIKPWMEAYLPLLDDFISTVLEVPKTDTNTGNESQAQQTEDKPQKEPAHTDENVTKKFPGEGRKLIDKENKNEESESDVASVASEIDEWSVINNTPEVNQASSTSSKVDESNIKEVPSASTTPSAPQETSSKKIYPGLPKQTVHHQDPLINEAVEAMMRMGFSNDGGLLTALLEHKKGNINSVIEILLPADNKK</sequence>
<dbReference type="GO" id="GO:0000423">
    <property type="term" value="P:mitophagy"/>
    <property type="evidence" value="ECO:0007669"/>
    <property type="project" value="TreeGrafter"/>
</dbReference>
<organism evidence="13 14">
    <name type="scientific">Ceratina calcarata</name>
    <dbReference type="NCBI Taxonomy" id="156304"/>
    <lineage>
        <taxon>Eukaryota</taxon>
        <taxon>Metazoa</taxon>
        <taxon>Ecdysozoa</taxon>
        <taxon>Arthropoda</taxon>
        <taxon>Hexapoda</taxon>
        <taxon>Insecta</taxon>
        <taxon>Pterygota</taxon>
        <taxon>Neoptera</taxon>
        <taxon>Endopterygota</taxon>
        <taxon>Hymenoptera</taxon>
        <taxon>Apocrita</taxon>
        <taxon>Aculeata</taxon>
        <taxon>Apoidea</taxon>
        <taxon>Anthophila</taxon>
        <taxon>Apidae</taxon>
        <taxon>Ceratina</taxon>
        <taxon>Zadontomerus</taxon>
    </lineage>
</organism>